<comment type="caution">
    <text evidence="2">The sequence shown here is derived from an EMBL/GenBank/DDBJ whole genome shotgun (WGS) entry which is preliminary data.</text>
</comment>
<evidence type="ECO:0000313" key="2">
    <source>
        <dbReference type="EMBL" id="SMP24518.1"/>
    </source>
</evidence>
<feature type="domain" description="DUF4136" evidence="1">
    <location>
        <begin position="40"/>
        <end position="188"/>
    </location>
</feature>
<organism evidence="2 3">
    <name type="scientific">Chryseobacterium profundimaris</name>
    <dbReference type="NCBI Taxonomy" id="1387275"/>
    <lineage>
        <taxon>Bacteria</taxon>
        <taxon>Pseudomonadati</taxon>
        <taxon>Bacteroidota</taxon>
        <taxon>Flavobacteriia</taxon>
        <taxon>Flavobacteriales</taxon>
        <taxon>Weeksellaceae</taxon>
        <taxon>Chryseobacterium group</taxon>
        <taxon>Chryseobacterium</taxon>
    </lineage>
</organism>
<reference evidence="2 3" key="1">
    <citation type="submission" date="2017-05" db="EMBL/GenBank/DDBJ databases">
        <authorList>
            <person name="Varghese N."/>
            <person name="Submissions S."/>
        </authorList>
    </citation>
    <scope>NUCLEOTIDE SEQUENCE [LARGE SCALE GENOMIC DNA]</scope>
    <source>
        <strain evidence="2 3">DSM 28214</strain>
    </source>
</reference>
<evidence type="ECO:0000313" key="3">
    <source>
        <dbReference type="Proteomes" id="UP001157960"/>
    </source>
</evidence>
<dbReference type="EMBL" id="FXTZ01000008">
    <property type="protein sequence ID" value="SMP24518.1"/>
    <property type="molecule type" value="Genomic_DNA"/>
</dbReference>
<dbReference type="Gene3D" id="3.30.160.670">
    <property type="match status" value="1"/>
</dbReference>
<dbReference type="Proteomes" id="UP001157960">
    <property type="component" value="Unassembled WGS sequence"/>
</dbReference>
<dbReference type="PROSITE" id="PS51257">
    <property type="entry name" value="PROKAR_LIPOPROTEIN"/>
    <property type="match status" value="1"/>
</dbReference>
<dbReference type="InterPro" id="IPR025411">
    <property type="entry name" value="DUF4136"/>
</dbReference>
<protein>
    <recommendedName>
        <fullName evidence="1">DUF4136 domain-containing protein</fullName>
    </recommendedName>
</protein>
<proteinExistence type="predicted"/>
<gene>
    <name evidence="2" type="ORF">SAMN06264346_10832</name>
</gene>
<keyword evidence="3" id="KW-1185">Reference proteome</keyword>
<dbReference type="Pfam" id="PF13590">
    <property type="entry name" value="DUF4136"/>
    <property type="match status" value="1"/>
</dbReference>
<sequence length="191" mass="21575">MKSLIRNYNKINIKAMSRKYIFILLASATLGLTSCSPFNVRSDYAQTANFTNYRTYKLRIDDLKLNDIDKDRVLNELSKQLQMKGLQSGENPDLIINVKANHKKITDITTSSPYGAWGWGGPFGWGVGMNRTWSSNYNEGAIIVDMVDARSNKLVWQGIGSGISVDRPKAKQKQIPEIVAEIMNNYPPQRK</sequence>
<evidence type="ECO:0000259" key="1">
    <source>
        <dbReference type="Pfam" id="PF13590"/>
    </source>
</evidence>
<accession>A0ABY1P228</accession>
<name>A0ABY1P228_9FLAO</name>